<dbReference type="PANTHER" id="PTHR43289">
    <property type="entry name" value="MITOGEN-ACTIVATED PROTEIN KINASE KINASE KINASE 20-RELATED"/>
    <property type="match status" value="1"/>
</dbReference>
<dbReference type="STRING" id="546871.SAMN04488543_3942"/>
<keyword evidence="10" id="KW-1185">Reference proteome</keyword>
<evidence type="ECO:0000313" key="9">
    <source>
        <dbReference type="EMBL" id="SDT36050.1"/>
    </source>
</evidence>
<feature type="region of interest" description="Disordered" evidence="7">
    <location>
        <begin position="252"/>
        <end position="274"/>
    </location>
</feature>
<protein>
    <recommendedName>
        <fullName evidence="1">non-specific serine/threonine protein kinase</fullName>
        <ecNumber evidence="1">2.7.11.1</ecNumber>
    </recommendedName>
</protein>
<dbReference type="Proteomes" id="UP000199092">
    <property type="component" value="Chromosome I"/>
</dbReference>
<evidence type="ECO:0000256" key="1">
    <source>
        <dbReference type="ARBA" id="ARBA00012513"/>
    </source>
</evidence>
<keyword evidence="2" id="KW-0723">Serine/threonine-protein kinase</keyword>
<sequence length="427" mass="44139">MEHPDIGGLEGWRLLAHGRSAAVWEARQPALDRRVAVKVCTGPVDETVQQAFLRLTARAARLAWHPGVVTVHDAGVLPGGRPYVVEDLVTGGALARWLELPERCGQERVRRLGAVVADALATAHAAGVVHGRVSPGNILLDEHDDPVLVDFGAAVVHAAGRDGRSSAEPGYAAPEARRGAGAAGDVYGLAATLYALLTGQPPPQSVGPRRAARSSGRVAVPPLWDVQPALRASLVAALDGDPAARPSALELRDRLRGRSEPVGSAVDSSAAPARSRRRAGVLVGSVALVLVTTGGAWLLGGPASSGPPATRATSPAPDPAAGAPQGGLASTPAGVRLALLPPAGPAEPFKAVQLRGTHSGGTGSTFLRVQRWERGTWRAFPLPTRADGTGWFTTYVELGQPGRYRLRVLDPEAGVASEPVLLVVGQA</sequence>
<dbReference type="InterPro" id="IPR011009">
    <property type="entry name" value="Kinase-like_dom_sf"/>
</dbReference>
<feature type="compositionally biased region" description="Low complexity" evidence="7">
    <location>
        <begin position="264"/>
        <end position="273"/>
    </location>
</feature>
<gene>
    <name evidence="9" type="ORF">SAMN04488543_3942</name>
</gene>
<dbReference type="GO" id="GO:0005524">
    <property type="term" value="F:ATP binding"/>
    <property type="evidence" value="ECO:0007669"/>
    <property type="project" value="UniProtKB-KW"/>
</dbReference>
<proteinExistence type="predicted"/>
<feature type="domain" description="Protein kinase" evidence="8">
    <location>
        <begin position="9"/>
        <end position="263"/>
    </location>
</feature>
<accession>A0A1H1ZQX5</accession>
<dbReference type="GO" id="GO:0004674">
    <property type="term" value="F:protein serine/threonine kinase activity"/>
    <property type="evidence" value="ECO:0007669"/>
    <property type="project" value="UniProtKB-KW"/>
</dbReference>
<dbReference type="Gene3D" id="3.30.200.20">
    <property type="entry name" value="Phosphorylase Kinase, domain 1"/>
    <property type="match status" value="1"/>
</dbReference>
<feature type="region of interest" description="Disordered" evidence="7">
    <location>
        <begin position="302"/>
        <end position="328"/>
    </location>
</feature>
<keyword evidence="3" id="KW-0808">Transferase</keyword>
<name>A0A1H1ZQX5_9ACTN</name>
<evidence type="ECO:0000259" key="8">
    <source>
        <dbReference type="PROSITE" id="PS50011"/>
    </source>
</evidence>
<reference evidence="9 10" key="1">
    <citation type="submission" date="2016-10" db="EMBL/GenBank/DDBJ databases">
        <authorList>
            <person name="de Groot N.N."/>
        </authorList>
    </citation>
    <scope>NUCLEOTIDE SEQUENCE [LARGE SCALE GENOMIC DNA]</scope>
    <source>
        <strain evidence="9 10">DSM 21741</strain>
    </source>
</reference>
<organism evidence="9 10">
    <name type="scientific">Friedmanniella luteola</name>
    <dbReference type="NCBI Taxonomy" id="546871"/>
    <lineage>
        <taxon>Bacteria</taxon>
        <taxon>Bacillati</taxon>
        <taxon>Actinomycetota</taxon>
        <taxon>Actinomycetes</taxon>
        <taxon>Propionibacteriales</taxon>
        <taxon>Nocardioidaceae</taxon>
        <taxon>Friedmanniella</taxon>
    </lineage>
</organism>
<evidence type="ECO:0000256" key="7">
    <source>
        <dbReference type="SAM" id="MobiDB-lite"/>
    </source>
</evidence>
<dbReference type="PROSITE" id="PS50011">
    <property type="entry name" value="PROTEIN_KINASE_DOM"/>
    <property type="match status" value="1"/>
</dbReference>
<keyword evidence="5 9" id="KW-0418">Kinase</keyword>
<dbReference type="Pfam" id="PF00069">
    <property type="entry name" value="Pkinase"/>
    <property type="match status" value="1"/>
</dbReference>
<feature type="compositionally biased region" description="Low complexity" evidence="7">
    <location>
        <begin position="312"/>
        <end position="328"/>
    </location>
</feature>
<dbReference type="AlphaFoldDB" id="A0A1H1ZQX5"/>
<dbReference type="Gene3D" id="1.10.510.10">
    <property type="entry name" value="Transferase(Phosphotransferase) domain 1"/>
    <property type="match status" value="1"/>
</dbReference>
<dbReference type="RefSeq" id="WP_172826126.1">
    <property type="nucleotide sequence ID" value="NZ_LT629749.1"/>
</dbReference>
<evidence type="ECO:0000256" key="5">
    <source>
        <dbReference type="ARBA" id="ARBA00022777"/>
    </source>
</evidence>
<evidence type="ECO:0000256" key="3">
    <source>
        <dbReference type="ARBA" id="ARBA00022679"/>
    </source>
</evidence>
<dbReference type="SMART" id="SM00220">
    <property type="entry name" value="S_TKc"/>
    <property type="match status" value="1"/>
</dbReference>
<evidence type="ECO:0000256" key="6">
    <source>
        <dbReference type="ARBA" id="ARBA00022840"/>
    </source>
</evidence>
<evidence type="ECO:0000256" key="4">
    <source>
        <dbReference type="ARBA" id="ARBA00022741"/>
    </source>
</evidence>
<keyword evidence="4" id="KW-0547">Nucleotide-binding</keyword>
<dbReference type="EMBL" id="LT629749">
    <property type="protein sequence ID" value="SDT36050.1"/>
    <property type="molecule type" value="Genomic_DNA"/>
</dbReference>
<dbReference type="SUPFAM" id="SSF56112">
    <property type="entry name" value="Protein kinase-like (PK-like)"/>
    <property type="match status" value="1"/>
</dbReference>
<evidence type="ECO:0000256" key="2">
    <source>
        <dbReference type="ARBA" id="ARBA00022527"/>
    </source>
</evidence>
<keyword evidence="6" id="KW-0067">ATP-binding</keyword>
<dbReference type="CDD" id="cd14014">
    <property type="entry name" value="STKc_PknB_like"/>
    <property type="match status" value="1"/>
</dbReference>
<dbReference type="PANTHER" id="PTHR43289:SF6">
    <property type="entry name" value="SERINE_THREONINE-PROTEIN KINASE NEKL-3"/>
    <property type="match status" value="1"/>
</dbReference>
<evidence type="ECO:0000313" key="10">
    <source>
        <dbReference type="Proteomes" id="UP000199092"/>
    </source>
</evidence>
<dbReference type="EC" id="2.7.11.1" evidence="1"/>
<dbReference type="InterPro" id="IPR000719">
    <property type="entry name" value="Prot_kinase_dom"/>
</dbReference>